<sequence>MIIGIVEDNLEKAESLRKFLEEKCLSAEDSHVTWSCILDALAGLMTRSVDLLILDIVLPLRNGDNEPLQDGGSVLLTEIHSRESIKRPRFILGLTEYQAVAVKTSDVFNDFNWHLVEYSSANDRWKHRVSLAVEHLRARRDADKSREHLVDFAIITALSDPEFRQVMQVFPELDALATCRYSPTWHHGSVETNNGNRTIVAASAGSMGSASAAILTQRIISEYRPKVILLLGIAAGSRGEVIIGDVVFGNYVFTHDSGKRKLKGDEVVFEPSPHPLNVDLGTAARVAEPGQAAEIMCEAVHAWPAPVPDGRLKLRVGPVACGNQVIATADVMKELAARQDRKLLALDMESHGVILTCESESEPKPRGFVLKGICDYADESKADDFQPFAAFMSAMVARKLVERGLLEASG</sequence>
<name>A0A840V7I1_9BACT</name>
<feature type="coiled-coil region" evidence="1">
    <location>
        <begin position="3"/>
        <end position="30"/>
    </location>
</feature>
<evidence type="ECO:0000256" key="1">
    <source>
        <dbReference type="SAM" id="Coils"/>
    </source>
</evidence>
<keyword evidence="4" id="KW-1185">Reference proteome</keyword>
<dbReference type="GO" id="GO:0008782">
    <property type="term" value="F:adenosylhomocysteine nucleosidase activity"/>
    <property type="evidence" value="ECO:0007669"/>
    <property type="project" value="TreeGrafter"/>
</dbReference>
<evidence type="ECO:0000313" key="4">
    <source>
        <dbReference type="Proteomes" id="UP000557717"/>
    </source>
</evidence>
<dbReference type="InterPro" id="IPR035994">
    <property type="entry name" value="Nucleoside_phosphorylase_sf"/>
</dbReference>
<organism evidence="3 4">
    <name type="scientific">Haloferula luteola</name>
    <dbReference type="NCBI Taxonomy" id="595692"/>
    <lineage>
        <taxon>Bacteria</taxon>
        <taxon>Pseudomonadati</taxon>
        <taxon>Verrucomicrobiota</taxon>
        <taxon>Verrucomicrobiia</taxon>
        <taxon>Verrucomicrobiales</taxon>
        <taxon>Verrucomicrobiaceae</taxon>
        <taxon>Haloferula</taxon>
    </lineage>
</organism>
<dbReference type="PANTHER" id="PTHR46832">
    <property type="entry name" value="5'-METHYLTHIOADENOSINE/S-ADENOSYLHOMOCYSTEINE NUCLEOSIDASE"/>
    <property type="match status" value="1"/>
</dbReference>
<dbReference type="GO" id="GO:0008930">
    <property type="term" value="F:methylthioadenosine nucleosidase activity"/>
    <property type="evidence" value="ECO:0007669"/>
    <property type="project" value="TreeGrafter"/>
</dbReference>
<dbReference type="GO" id="GO:0019284">
    <property type="term" value="P:L-methionine salvage from S-adenosylmethionine"/>
    <property type="evidence" value="ECO:0007669"/>
    <property type="project" value="TreeGrafter"/>
</dbReference>
<reference evidence="3 4" key="1">
    <citation type="submission" date="2020-08" db="EMBL/GenBank/DDBJ databases">
        <title>Genomic Encyclopedia of Type Strains, Phase IV (KMG-IV): sequencing the most valuable type-strain genomes for metagenomic binning, comparative biology and taxonomic classification.</title>
        <authorList>
            <person name="Goeker M."/>
        </authorList>
    </citation>
    <scope>NUCLEOTIDE SEQUENCE [LARGE SCALE GENOMIC DNA]</scope>
    <source>
        <strain evidence="3 4">YC6886</strain>
    </source>
</reference>
<dbReference type="InterPro" id="IPR000845">
    <property type="entry name" value="Nucleoside_phosphorylase_d"/>
</dbReference>
<protein>
    <submittedName>
        <fullName evidence="3">Nucleoside phosphorylase</fullName>
    </submittedName>
</protein>
<dbReference type="Pfam" id="PF01048">
    <property type="entry name" value="PNP_UDP_1"/>
    <property type="match status" value="1"/>
</dbReference>
<proteinExistence type="predicted"/>
<accession>A0A840V7I1</accession>
<keyword evidence="1" id="KW-0175">Coiled coil</keyword>
<dbReference type="GO" id="GO:0005829">
    <property type="term" value="C:cytosol"/>
    <property type="evidence" value="ECO:0007669"/>
    <property type="project" value="TreeGrafter"/>
</dbReference>
<comment type="caution">
    <text evidence="3">The sequence shown here is derived from an EMBL/GenBank/DDBJ whole genome shotgun (WGS) entry which is preliminary data.</text>
</comment>
<dbReference type="Gene3D" id="3.40.50.1580">
    <property type="entry name" value="Nucleoside phosphorylase domain"/>
    <property type="match status" value="1"/>
</dbReference>
<dbReference type="PANTHER" id="PTHR46832:SF1">
    <property type="entry name" value="5'-METHYLTHIOADENOSINE_S-ADENOSYLHOMOCYSTEINE NUCLEOSIDASE"/>
    <property type="match status" value="1"/>
</dbReference>
<feature type="domain" description="Nucleoside phosphorylase" evidence="2">
    <location>
        <begin position="152"/>
        <end position="379"/>
    </location>
</feature>
<dbReference type="RefSeq" id="WP_184021885.1">
    <property type="nucleotide sequence ID" value="NZ_JACHFD010000032.1"/>
</dbReference>
<dbReference type="InterPro" id="IPR011006">
    <property type="entry name" value="CheY-like_superfamily"/>
</dbReference>
<dbReference type="EMBL" id="JACHFD010000032">
    <property type="protein sequence ID" value="MBB5353673.1"/>
    <property type="molecule type" value="Genomic_DNA"/>
</dbReference>
<dbReference type="Proteomes" id="UP000557717">
    <property type="component" value="Unassembled WGS sequence"/>
</dbReference>
<evidence type="ECO:0000313" key="3">
    <source>
        <dbReference type="EMBL" id="MBB5353673.1"/>
    </source>
</evidence>
<dbReference type="GO" id="GO:0009116">
    <property type="term" value="P:nucleoside metabolic process"/>
    <property type="evidence" value="ECO:0007669"/>
    <property type="project" value="InterPro"/>
</dbReference>
<dbReference type="SUPFAM" id="SSF52172">
    <property type="entry name" value="CheY-like"/>
    <property type="match status" value="1"/>
</dbReference>
<evidence type="ECO:0000259" key="2">
    <source>
        <dbReference type="Pfam" id="PF01048"/>
    </source>
</evidence>
<gene>
    <name evidence="3" type="ORF">HNR46_003934</name>
</gene>
<dbReference type="AlphaFoldDB" id="A0A840V7I1"/>
<dbReference type="SUPFAM" id="SSF53167">
    <property type="entry name" value="Purine and uridine phosphorylases"/>
    <property type="match status" value="1"/>
</dbReference>